<evidence type="ECO:0000256" key="3">
    <source>
        <dbReference type="RuleBase" id="RU003345"/>
    </source>
</evidence>
<evidence type="ECO:0000313" key="6">
    <source>
        <dbReference type="Proteomes" id="UP000551501"/>
    </source>
</evidence>
<comment type="similarity">
    <text evidence="3">Belongs to the aldehyde dehydrogenase family.</text>
</comment>
<keyword evidence="6" id="KW-1185">Reference proteome</keyword>
<dbReference type="PROSITE" id="PS00687">
    <property type="entry name" value="ALDEHYDE_DEHYDR_GLU"/>
    <property type="match status" value="1"/>
</dbReference>
<evidence type="ECO:0000313" key="5">
    <source>
        <dbReference type="EMBL" id="MBB4134747.1"/>
    </source>
</evidence>
<organism evidence="5 6">
    <name type="scientific">Gordonia humi</name>
    <dbReference type="NCBI Taxonomy" id="686429"/>
    <lineage>
        <taxon>Bacteria</taxon>
        <taxon>Bacillati</taxon>
        <taxon>Actinomycetota</taxon>
        <taxon>Actinomycetes</taxon>
        <taxon>Mycobacteriales</taxon>
        <taxon>Gordoniaceae</taxon>
        <taxon>Gordonia</taxon>
    </lineage>
</organism>
<gene>
    <name evidence="5" type="ORF">BKA16_001299</name>
</gene>
<keyword evidence="1 3" id="KW-0560">Oxidoreductase</keyword>
<accession>A0A840F5D5</accession>
<dbReference type="InterPro" id="IPR016163">
    <property type="entry name" value="Ald_DH_C"/>
</dbReference>
<feature type="active site" evidence="2">
    <location>
        <position position="200"/>
    </location>
</feature>
<dbReference type="AlphaFoldDB" id="A0A840F5D5"/>
<dbReference type="Proteomes" id="UP000551501">
    <property type="component" value="Unassembled WGS sequence"/>
</dbReference>
<dbReference type="InterPro" id="IPR015590">
    <property type="entry name" value="Aldehyde_DH_dom"/>
</dbReference>
<feature type="domain" description="Aldehyde dehydrogenase" evidence="4">
    <location>
        <begin position="3"/>
        <end position="324"/>
    </location>
</feature>
<dbReference type="GO" id="GO:0016620">
    <property type="term" value="F:oxidoreductase activity, acting on the aldehyde or oxo group of donors, NAD or NADP as acceptor"/>
    <property type="evidence" value="ECO:0007669"/>
    <property type="project" value="InterPro"/>
</dbReference>
<dbReference type="SUPFAM" id="SSF53720">
    <property type="entry name" value="ALDH-like"/>
    <property type="match status" value="1"/>
</dbReference>
<dbReference type="Gene3D" id="3.40.309.10">
    <property type="entry name" value="Aldehyde Dehydrogenase, Chain A, domain 2"/>
    <property type="match status" value="1"/>
</dbReference>
<dbReference type="PANTHER" id="PTHR11699">
    <property type="entry name" value="ALDEHYDE DEHYDROGENASE-RELATED"/>
    <property type="match status" value="1"/>
</dbReference>
<dbReference type="EMBL" id="JACIFP010000001">
    <property type="protein sequence ID" value="MBB4134747.1"/>
    <property type="molecule type" value="Genomic_DNA"/>
</dbReference>
<dbReference type="InterPro" id="IPR029510">
    <property type="entry name" value="Ald_DH_CS_GLU"/>
</dbReference>
<dbReference type="InterPro" id="IPR016161">
    <property type="entry name" value="Ald_DH/histidinol_DH"/>
</dbReference>
<dbReference type="Gene3D" id="3.40.605.10">
    <property type="entry name" value="Aldehyde Dehydrogenase, Chain A, domain 1"/>
    <property type="match status" value="1"/>
</dbReference>
<dbReference type="InterPro" id="IPR016162">
    <property type="entry name" value="Ald_DH_N"/>
</dbReference>
<comment type="caution">
    <text evidence="5">The sequence shown here is derived from an EMBL/GenBank/DDBJ whole genome shotgun (WGS) entry which is preliminary data.</text>
</comment>
<name>A0A840F5D5_9ACTN</name>
<sequence>MFSRARTAQTSWSKTPARDRKQIILRFHDLLLERHDEGLDLIQADNGKTRRDAVMEIIDIANTARYYARSVERRLRPKRRRGAIPMLTHTTEHHHLVTVISPWNYPLALAAGDTIPALLAGNAVVQKPDTQTALTALWALDLLREAGLPEDVWQLVVGDVDTVGDPLLDNGDYVMFTGSTAGGRRIAMRAGQRLVGASLELGGKNPMIVLPDADVDRAVAGAVSGCFPSSGQLCVSIERIYLADEIFDLFVSEFTERTRALRLGPAYDYSMDVGSLTNSAQLDSVSAHVTDAVGKGATILAGGRARPDLGPLFFEPTILTDVTPR</sequence>
<reference evidence="5 6" key="1">
    <citation type="submission" date="2020-08" db="EMBL/GenBank/DDBJ databases">
        <title>Sequencing the genomes of 1000 actinobacteria strains.</title>
        <authorList>
            <person name="Klenk H.-P."/>
        </authorList>
    </citation>
    <scope>NUCLEOTIDE SEQUENCE [LARGE SCALE GENOMIC DNA]</scope>
    <source>
        <strain evidence="5 6">DSM 45298</strain>
    </source>
</reference>
<evidence type="ECO:0000259" key="4">
    <source>
        <dbReference type="Pfam" id="PF00171"/>
    </source>
</evidence>
<protein>
    <submittedName>
        <fullName evidence="5">Acyl-CoA reductase-like NAD-dependent aldehyde dehydrogenase</fullName>
    </submittedName>
</protein>
<dbReference type="Pfam" id="PF00171">
    <property type="entry name" value="Aldedh"/>
    <property type="match status" value="1"/>
</dbReference>
<proteinExistence type="inferred from homology"/>
<evidence type="ECO:0000256" key="2">
    <source>
        <dbReference type="PROSITE-ProRule" id="PRU10007"/>
    </source>
</evidence>
<evidence type="ECO:0000256" key="1">
    <source>
        <dbReference type="ARBA" id="ARBA00023002"/>
    </source>
</evidence>